<protein>
    <recommendedName>
        <fullName evidence="8">Fe2OG dioxygenase domain-containing protein</fullName>
    </recommendedName>
</protein>
<keyword evidence="10" id="KW-1185">Reference proteome</keyword>
<comment type="similarity">
    <text evidence="7">Belongs to the iron/ascorbate-dependent oxidoreductase family.</text>
</comment>
<keyword evidence="2 7" id="KW-0479">Metal-binding</keyword>
<evidence type="ECO:0000313" key="10">
    <source>
        <dbReference type="Proteomes" id="UP000734854"/>
    </source>
</evidence>
<reference evidence="9 10" key="1">
    <citation type="submission" date="2020-08" db="EMBL/GenBank/DDBJ databases">
        <title>Plant Genome Project.</title>
        <authorList>
            <person name="Zhang R.-G."/>
        </authorList>
    </citation>
    <scope>NUCLEOTIDE SEQUENCE [LARGE SCALE GENOMIC DNA]</scope>
    <source>
        <tissue evidence="9">Rhizome</tissue>
    </source>
</reference>
<evidence type="ECO:0000256" key="5">
    <source>
        <dbReference type="ARBA" id="ARBA00050508"/>
    </source>
</evidence>
<evidence type="ECO:0000259" key="8">
    <source>
        <dbReference type="PROSITE" id="PS51471"/>
    </source>
</evidence>
<dbReference type="Pfam" id="PF14226">
    <property type="entry name" value="DIOX_N"/>
    <property type="match status" value="1"/>
</dbReference>
<dbReference type="AlphaFoldDB" id="A0A8J5FVP8"/>
<evidence type="ECO:0000256" key="1">
    <source>
        <dbReference type="ARBA" id="ARBA00001961"/>
    </source>
</evidence>
<dbReference type="GO" id="GO:0046872">
    <property type="term" value="F:metal ion binding"/>
    <property type="evidence" value="ECO:0007669"/>
    <property type="project" value="UniProtKB-KW"/>
</dbReference>
<proteinExistence type="inferred from homology"/>
<dbReference type="InterPro" id="IPR005123">
    <property type="entry name" value="Oxoglu/Fe-dep_dioxygenase_dom"/>
</dbReference>
<dbReference type="Proteomes" id="UP000734854">
    <property type="component" value="Unassembled WGS sequence"/>
</dbReference>
<organism evidence="9 10">
    <name type="scientific">Zingiber officinale</name>
    <name type="common">Ginger</name>
    <name type="synonym">Amomum zingiber</name>
    <dbReference type="NCBI Taxonomy" id="94328"/>
    <lineage>
        <taxon>Eukaryota</taxon>
        <taxon>Viridiplantae</taxon>
        <taxon>Streptophyta</taxon>
        <taxon>Embryophyta</taxon>
        <taxon>Tracheophyta</taxon>
        <taxon>Spermatophyta</taxon>
        <taxon>Magnoliopsida</taxon>
        <taxon>Liliopsida</taxon>
        <taxon>Zingiberales</taxon>
        <taxon>Zingiberaceae</taxon>
        <taxon>Zingiber</taxon>
    </lineage>
</organism>
<evidence type="ECO:0000313" key="9">
    <source>
        <dbReference type="EMBL" id="KAG6495171.1"/>
    </source>
</evidence>
<evidence type="ECO:0000256" key="3">
    <source>
        <dbReference type="ARBA" id="ARBA00023002"/>
    </source>
</evidence>
<evidence type="ECO:0000256" key="2">
    <source>
        <dbReference type="ARBA" id="ARBA00022723"/>
    </source>
</evidence>
<dbReference type="Gene3D" id="2.60.120.330">
    <property type="entry name" value="B-lactam Antibiotic, Isopenicillin N Synthase, Chain"/>
    <property type="match status" value="1"/>
</dbReference>
<dbReference type="PROSITE" id="PS51471">
    <property type="entry name" value="FE2OG_OXY"/>
    <property type="match status" value="1"/>
</dbReference>
<comment type="caution">
    <text evidence="9">The sequence shown here is derived from an EMBL/GenBank/DDBJ whole genome shotgun (WGS) entry which is preliminary data.</text>
</comment>
<comment type="catalytic activity">
    <reaction evidence="6">
        <text>gibberellin A53 + 2 2-oxoglutarate + 3 O2 + H(+) = gibberellin A20 + 2 succinate + 3 CO2 + 2 H2O</text>
        <dbReference type="Rhea" id="RHEA:60796"/>
        <dbReference type="ChEBI" id="CHEBI:15377"/>
        <dbReference type="ChEBI" id="CHEBI:15378"/>
        <dbReference type="ChEBI" id="CHEBI:15379"/>
        <dbReference type="ChEBI" id="CHEBI:16526"/>
        <dbReference type="ChEBI" id="CHEBI:16810"/>
        <dbReference type="ChEBI" id="CHEBI:30031"/>
        <dbReference type="ChEBI" id="CHEBI:58526"/>
        <dbReference type="ChEBI" id="CHEBI:143954"/>
    </reaction>
    <physiologicalReaction direction="left-to-right" evidence="6">
        <dbReference type="Rhea" id="RHEA:60797"/>
    </physiologicalReaction>
</comment>
<dbReference type="InterPro" id="IPR027443">
    <property type="entry name" value="IPNS-like_sf"/>
</dbReference>
<keyword evidence="4 7" id="KW-0408">Iron</keyword>
<dbReference type="InterPro" id="IPR044861">
    <property type="entry name" value="IPNS-like_FE2OG_OXY"/>
</dbReference>
<dbReference type="PANTHER" id="PTHR47990">
    <property type="entry name" value="2-OXOGLUTARATE (2OG) AND FE(II)-DEPENDENT OXYGENASE SUPERFAMILY PROTEIN-RELATED"/>
    <property type="match status" value="1"/>
</dbReference>
<feature type="domain" description="Fe2OG dioxygenase" evidence="8">
    <location>
        <begin position="256"/>
        <end position="391"/>
    </location>
</feature>
<dbReference type="EMBL" id="JACMSC010000012">
    <property type="protein sequence ID" value="KAG6495171.1"/>
    <property type="molecule type" value="Genomic_DNA"/>
</dbReference>
<dbReference type="InterPro" id="IPR026992">
    <property type="entry name" value="DIOX_N"/>
</dbReference>
<keyword evidence="3 7" id="KW-0560">Oxidoreductase</keyword>
<comment type="cofactor">
    <cofactor evidence="1">
        <name>L-ascorbate</name>
        <dbReference type="ChEBI" id="CHEBI:38290"/>
    </cofactor>
</comment>
<dbReference type="GO" id="GO:0009685">
    <property type="term" value="P:gibberellin metabolic process"/>
    <property type="evidence" value="ECO:0007669"/>
    <property type="project" value="UniProtKB-ARBA"/>
</dbReference>
<dbReference type="SUPFAM" id="SSF51197">
    <property type="entry name" value="Clavaminate synthase-like"/>
    <property type="match status" value="2"/>
</dbReference>
<evidence type="ECO:0000256" key="7">
    <source>
        <dbReference type="RuleBase" id="RU003682"/>
    </source>
</evidence>
<dbReference type="GO" id="GO:0016491">
    <property type="term" value="F:oxidoreductase activity"/>
    <property type="evidence" value="ECO:0007669"/>
    <property type="project" value="UniProtKB-KW"/>
</dbReference>
<name>A0A8J5FVP8_ZINOF</name>
<evidence type="ECO:0000256" key="4">
    <source>
        <dbReference type="ARBA" id="ARBA00023004"/>
    </source>
</evidence>
<comment type="catalytic activity">
    <reaction evidence="5">
        <text>gibberellin A12 + 2 2-oxoglutarate + 3 O2 + H(+) = gibberellin A9 + 2 succinate + 3 CO2 + 2 H2O</text>
        <dbReference type="Rhea" id="RHEA:60772"/>
        <dbReference type="ChEBI" id="CHEBI:15377"/>
        <dbReference type="ChEBI" id="CHEBI:15378"/>
        <dbReference type="ChEBI" id="CHEBI:15379"/>
        <dbReference type="ChEBI" id="CHEBI:16526"/>
        <dbReference type="ChEBI" id="CHEBI:16810"/>
        <dbReference type="ChEBI" id="CHEBI:30031"/>
        <dbReference type="ChEBI" id="CHEBI:58627"/>
        <dbReference type="ChEBI" id="CHEBI:73255"/>
    </reaction>
    <physiologicalReaction direction="left-to-right" evidence="5">
        <dbReference type="Rhea" id="RHEA:60773"/>
    </physiologicalReaction>
</comment>
<dbReference type="Pfam" id="PF03171">
    <property type="entry name" value="2OG-FeII_Oxy"/>
    <property type="match status" value="2"/>
</dbReference>
<dbReference type="FunFam" id="2.60.120.330:FF:000003">
    <property type="entry name" value="Gibberellin 20 oxidase 2"/>
    <property type="match status" value="1"/>
</dbReference>
<gene>
    <name evidence="9" type="ORF">ZIOFF_042962</name>
</gene>
<sequence>MAETSMTVTALFSPEEQSFGKLLLRNDDGWMGLLWAMVAGDHVREEDARKYKTGERGATGDRWCLEPMVDERCRDGRSVRYISSRDGCGGMVLRAFSRPRETACAEKEAPVFDAAVLSVQADIPAHFVVNHGIDAELLAEAHRCADVFFQMPLPEKQRAQRRPGESCGYASSFTGRFASKLPWKETLSIHFSPTLAGGGDVVLNYLITTLGEEFRQFGEVYQSYCEAMSKLSLEIMELLGLSLGVDRRHFCDFFADNDSIMRLNYYPRCQKPELTLGTGPHCDPTSLTILFQDHVQGLQVFSDGRWRTIRPTHNAFVVNIGDTFMVFTEFILILCVRASMCCVCVCIYTTGFNDRRVIVQALSNGRYKSCLHRAVVNSETPRKSLAFFLCPANHRVVRPPAELVDAEHPRVYPDFTWPTLLQFTQKHYRADMKTLDAFTAWILRPPAAAAL</sequence>
<dbReference type="InterPro" id="IPR050231">
    <property type="entry name" value="Iron_ascorbate_oxido_reductase"/>
</dbReference>
<accession>A0A8J5FVP8</accession>
<evidence type="ECO:0000256" key="6">
    <source>
        <dbReference type="ARBA" id="ARBA00050797"/>
    </source>
</evidence>